<gene>
    <name evidence="10" type="ORF">Din_010541</name>
</gene>
<dbReference type="FunFam" id="1.20.930.40:FF:000001">
    <property type="entry name" value="N-acetylated-alpha-linked acidic dipeptidase 2"/>
    <property type="match status" value="1"/>
</dbReference>
<dbReference type="InterPro" id="IPR007365">
    <property type="entry name" value="TFR-like_dimer_dom"/>
</dbReference>
<dbReference type="GO" id="GO:0046872">
    <property type="term" value="F:metal ion binding"/>
    <property type="evidence" value="ECO:0007669"/>
    <property type="project" value="UniProtKB-KW"/>
</dbReference>
<sequence>MTVYEKWTTTNKGISIQRLGGVDSDFAPFLQHAGVPSIDLYYGRDFPVYHTAFDSYNWMTTYGDPLFQRHMAVAGIWGLLALHLANDPIVPLNYLTYTAELQEYTKVLSNLLEGSVTLRPIIASIQQLAAAAKEAEEEVKKLKEQENVGDLLVLKKRILNDRLMFAERGFLDAEGLQGKQWFKHLVYGPSSDLESKLVFFPGIIDAISRSKRTNKTEGQAAIQHEIWRVARAIQRAAYALKGELT</sequence>
<dbReference type="GO" id="GO:0006508">
    <property type="term" value="P:proteolysis"/>
    <property type="evidence" value="ECO:0007669"/>
    <property type="project" value="UniProtKB-KW"/>
</dbReference>
<dbReference type="InterPro" id="IPR036757">
    <property type="entry name" value="TFR-like_dimer_dom_sf"/>
</dbReference>
<comment type="cofactor">
    <cofactor evidence="1">
        <name>Zn(2+)</name>
        <dbReference type="ChEBI" id="CHEBI:29105"/>
    </cofactor>
</comment>
<evidence type="ECO:0000256" key="6">
    <source>
        <dbReference type="ARBA" id="ARBA00022833"/>
    </source>
</evidence>
<keyword evidence="10" id="KW-0121">Carboxypeptidase</keyword>
<dbReference type="SUPFAM" id="SSF47672">
    <property type="entry name" value="Transferrin receptor-like dimerisation domain"/>
    <property type="match status" value="1"/>
</dbReference>
<dbReference type="SUPFAM" id="SSF53187">
    <property type="entry name" value="Zn-dependent exopeptidases"/>
    <property type="match status" value="1"/>
</dbReference>
<dbReference type="PANTHER" id="PTHR10404:SF75">
    <property type="entry name" value="GLUTAMATE CARBOXYPEPTIDASE AMP1-RELATED"/>
    <property type="match status" value="1"/>
</dbReference>
<dbReference type="PANTHER" id="PTHR10404">
    <property type="entry name" value="N-ACETYLATED-ALPHA-LINKED ACIDIC DIPEPTIDASE"/>
    <property type="match status" value="1"/>
</dbReference>
<dbReference type="Gene3D" id="1.20.930.40">
    <property type="entry name" value="Transferrin receptor-like, dimerisation domain"/>
    <property type="match status" value="1"/>
</dbReference>
<evidence type="ECO:0000256" key="3">
    <source>
        <dbReference type="ARBA" id="ARBA00022670"/>
    </source>
</evidence>
<evidence type="ECO:0000256" key="7">
    <source>
        <dbReference type="ARBA" id="ARBA00023049"/>
    </source>
</evidence>
<keyword evidence="8" id="KW-0325">Glycoprotein</keyword>
<protein>
    <submittedName>
        <fullName evidence="10">Putative glutamate carboxypeptidase 2 isoform X2</fullName>
        <ecNumber evidence="10">3.4.17.21</ecNumber>
    </submittedName>
</protein>
<evidence type="ECO:0000256" key="4">
    <source>
        <dbReference type="ARBA" id="ARBA00022723"/>
    </source>
</evidence>
<organism evidence="10">
    <name type="scientific">Davidia involucrata</name>
    <name type="common">Dove tree</name>
    <dbReference type="NCBI Taxonomy" id="16924"/>
    <lineage>
        <taxon>Eukaryota</taxon>
        <taxon>Viridiplantae</taxon>
        <taxon>Streptophyta</taxon>
        <taxon>Embryophyta</taxon>
        <taxon>Tracheophyta</taxon>
        <taxon>Spermatophyta</taxon>
        <taxon>Magnoliopsida</taxon>
        <taxon>eudicotyledons</taxon>
        <taxon>Gunneridae</taxon>
        <taxon>Pentapetalae</taxon>
        <taxon>asterids</taxon>
        <taxon>Cornales</taxon>
        <taxon>Nyssaceae</taxon>
        <taxon>Davidia</taxon>
    </lineage>
</organism>
<keyword evidence="5 10" id="KW-0378">Hydrolase</keyword>
<evidence type="ECO:0000256" key="5">
    <source>
        <dbReference type="ARBA" id="ARBA00022801"/>
    </source>
</evidence>
<dbReference type="Pfam" id="PF04253">
    <property type="entry name" value="TFR_dimer"/>
    <property type="match status" value="1"/>
</dbReference>
<dbReference type="Gene3D" id="3.40.630.10">
    <property type="entry name" value="Zn peptidases"/>
    <property type="match status" value="1"/>
</dbReference>
<evidence type="ECO:0000313" key="10">
    <source>
        <dbReference type="EMBL" id="MPA41100.1"/>
    </source>
</evidence>
<dbReference type="EC" id="3.4.17.21" evidence="10"/>
<keyword evidence="6" id="KW-0862">Zinc</keyword>
<dbReference type="EMBL" id="GHES01010541">
    <property type="protein sequence ID" value="MPA41100.1"/>
    <property type="molecule type" value="Transcribed_RNA"/>
</dbReference>
<keyword evidence="3" id="KW-0645">Protease</keyword>
<dbReference type="AlphaFoldDB" id="A0A5B6ZAF0"/>
<keyword evidence="7" id="KW-0482">Metalloprotease</keyword>
<feature type="domain" description="Transferrin receptor-like dimerisation" evidence="9">
    <location>
        <begin position="117"/>
        <end position="241"/>
    </location>
</feature>
<evidence type="ECO:0000256" key="2">
    <source>
        <dbReference type="ARBA" id="ARBA00005634"/>
    </source>
</evidence>
<accession>A0A5B6ZAF0</accession>
<name>A0A5B6ZAF0_DAVIN</name>
<dbReference type="GO" id="GO:0004181">
    <property type="term" value="F:metallocarboxypeptidase activity"/>
    <property type="evidence" value="ECO:0007669"/>
    <property type="project" value="UniProtKB-EC"/>
</dbReference>
<proteinExistence type="inferred from homology"/>
<reference evidence="10" key="1">
    <citation type="submission" date="2019-08" db="EMBL/GenBank/DDBJ databases">
        <title>Reference gene set and small RNA set construction with multiple tissues from Davidia involucrata Baill.</title>
        <authorList>
            <person name="Yang H."/>
            <person name="Zhou C."/>
            <person name="Li G."/>
            <person name="Wang J."/>
            <person name="Gao P."/>
            <person name="Wang M."/>
            <person name="Wang R."/>
            <person name="Zhao Y."/>
        </authorList>
    </citation>
    <scope>NUCLEOTIDE SEQUENCE</scope>
    <source>
        <tissue evidence="10">Mixed with DoveR01_LX</tissue>
    </source>
</reference>
<evidence type="ECO:0000256" key="8">
    <source>
        <dbReference type="ARBA" id="ARBA00023180"/>
    </source>
</evidence>
<evidence type="ECO:0000256" key="1">
    <source>
        <dbReference type="ARBA" id="ARBA00001947"/>
    </source>
</evidence>
<comment type="similarity">
    <text evidence="2">Belongs to the peptidase M28 family. M28B subfamily.</text>
</comment>
<dbReference type="InterPro" id="IPR039373">
    <property type="entry name" value="Peptidase_M28B"/>
</dbReference>
<keyword evidence="4" id="KW-0479">Metal-binding</keyword>
<evidence type="ECO:0000259" key="9">
    <source>
        <dbReference type="Pfam" id="PF04253"/>
    </source>
</evidence>